<dbReference type="Pfam" id="PF00052">
    <property type="entry name" value="Laminin_B"/>
    <property type="match status" value="1"/>
</dbReference>
<name>A0ABY7EKY3_MYAAR</name>
<dbReference type="Proteomes" id="UP001164746">
    <property type="component" value="Chromosome 7"/>
</dbReference>
<sequence>MPPEIFPTCPPEELINIYVQERESQQAETTEKYNFRYPDGKPVDSEAFMMILENLGAMHILGSYYSLVDEIRLMEVELDVASENRTGQRAMSVEQCQCPHGFSGASCEDCADRIAVTTPWEITVCSVCLVTMTTHTDQDVPSVAVHYRLIHTSSCEATGDTSGLLVDMEDQQMVQSSLGHCWSQELCRTRCVERKEIFIDFLPAMVEAMSQIMSCETRSTASAEISGFLLAARQLMWSRLCRGQGCHWHLQCGRFNSDDHHRRWYHEAAGIAEALGVEPSMPRTCGRQTKKANAKASTPEEFYQRDHTAGFIDTLLLQINERFGELQRTAAMGLTLTPKHVCANPANAAYLDWFLQDMPSPLSLESELHIWQQKWKMWNLLQKLYKKV</sequence>
<gene>
    <name evidence="6" type="ORF">MAR_034745</name>
</gene>
<accession>A0ABY7EKY3</accession>
<evidence type="ECO:0000259" key="5">
    <source>
        <dbReference type="PROSITE" id="PS51115"/>
    </source>
</evidence>
<dbReference type="EMBL" id="CP111018">
    <property type="protein sequence ID" value="WAR09669.1"/>
    <property type="molecule type" value="Genomic_DNA"/>
</dbReference>
<dbReference type="PANTHER" id="PTHR46289">
    <property type="entry name" value="52 KDA REPRESSOR OF THE INHIBITOR OF THE PROTEIN KINASE-LIKE PROTEIN-RELATED"/>
    <property type="match status" value="1"/>
</dbReference>
<evidence type="ECO:0000313" key="6">
    <source>
        <dbReference type="EMBL" id="WAR09669.1"/>
    </source>
</evidence>
<protein>
    <submittedName>
        <fullName evidence="6">PGBM-like protein</fullName>
    </submittedName>
</protein>
<organism evidence="6 7">
    <name type="scientific">Mya arenaria</name>
    <name type="common">Soft-shell clam</name>
    <dbReference type="NCBI Taxonomy" id="6604"/>
    <lineage>
        <taxon>Eukaryota</taxon>
        <taxon>Metazoa</taxon>
        <taxon>Spiralia</taxon>
        <taxon>Lophotrochozoa</taxon>
        <taxon>Mollusca</taxon>
        <taxon>Bivalvia</taxon>
        <taxon>Autobranchia</taxon>
        <taxon>Heteroconchia</taxon>
        <taxon>Euheterodonta</taxon>
        <taxon>Imparidentia</taxon>
        <taxon>Neoheterodontei</taxon>
        <taxon>Myida</taxon>
        <taxon>Myoidea</taxon>
        <taxon>Myidae</taxon>
        <taxon>Mya</taxon>
    </lineage>
</organism>
<evidence type="ECO:0000256" key="4">
    <source>
        <dbReference type="ARBA" id="ARBA00023180"/>
    </source>
</evidence>
<keyword evidence="3" id="KW-1015">Disulfide bond</keyword>
<keyword evidence="2" id="KW-0677">Repeat</keyword>
<evidence type="ECO:0000313" key="7">
    <source>
        <dbReference type="Proteomes" id="UP001164746"/>
    </source>
</evidence>
<evidence type="ECO:0000256" key="2">
    <source>
        <dbReference type="ARBA" id="ARBA00022737"/>
    </source>
</evidence>
<proteinExistence type="predicted"/>
<reference evidence="6" key="1">
    <citation type="submission" date="2022-11" db="EMBL/GenBank/DDBJ databases">
        <title>Centuries of genome instability and evolution in soft-shell clam transmissible cancer (bioRxiv).</title>
        <authorList>
            <person name="Hart S.F.M."/>
            <person name="Yonemitsu M.A."/>
            <person name="Giersch R.M."/>
            <person name="Beal B.F."/>
            <person name="Arriagada G."/>
            <person name="Davis B.W."/>
            <person name="Ostrander E.A."/>
            <person name="Goff S.P."/>
            <person name="Metzger M.J."/>
        </authorList>
    </citation>
    <scope>NUCLEOTIDE SEQUENCE</scope>
    <source>
        <strain evidence="6">MELC-2E11</strain>
        <tissue evidence="6">Siphon/mantle</tissue>
    </source>
</reference>
<dbReference type="InterPro" id="IPR052958">
    <property type="entry name" value="IFN-induced_PKR_regulator"/>
</dbReference>
<dbReference type="InterPro" id="IPR000034">
    <property type="entry name" value="Laminin_IV"/>
</dbReference>
<keyword evidence="7" id="KW-1185">Reference proteome</keyword>
<keyword evidence="4" id="KW-0325">Glycoprotein</keyword>
<feature type="domain" description="Laminin IV type A" evidence="5">
    <location>
        <begin position="1"/>
        <end position="95"/>
    </location>
</feature>
<dbReference type="PROSITE" id="PS51115">
    <property type="entry name" value="LAMININ_IVA"/>
    <property type="match status" value="1"/>
</dbReference>
<evidence type="ECO:0000256" key="1">
    <source>
        <dbReference type="ARBA" id="ARBA00022729"/>
    </source>
</evidence>
<keyword evidence="1" id="KW-0732">Signal</keyword>
<evidence type="ECO:0000256" key="3">
    <source>
        <dbReference type="ARBA" id="ARBA00023157"/>
    </source>
</evidence>
<dbReference type="PANTHER" id="PTHR46289:SF14">
    <property type="entry name" value="DUF4371 DOMAIN-CONTAINING PROTEIN"/>
    <property type="match status" value="1"/>
</dbReference>